<dbReference type="PANTHER" id="PTHR20951:SF2">
    <property type="entry name" value="SPRY DOMAIN-CONTAINING PROTEIN 7"/>
    <property type="match status" value="1"/>
</dbReference>
<name>A0AAN8SD17_POLSC</name>
<dbReference type="InterPro" id="IPR035766">
    <property type="entry name" value="SPRYD7"/>
</dbReference>
<dbReference type="SMART" id="SM00449">
    <property type="entry name" value="SPRY"/>
    <property type="match status" value="1"/>
</dbReference>
<dbReference type="Gene3D" id="2.60.120.920">
    <property type="match status" value="1"/>
</dbReference>
<dbReference type="InterPro" id="IPR013320">
    <property type="entry name" value="ConA-like_dom_sf"/>
</dbReference>
<comment type="caution">
    <text evidence="3">The sequence shown here is derived from an EMBL/GenBank/DDBJ whole genome shotgun (WGS) entry which is preliminary data.</text>
</comment>
<dbReference type="Proteomes" id="UP001372834">
    <property type="component" value="Unassembled WGS sequence"/>
</dbReference>
<dbReference type="AlphaFoldDB" id="A0AAN8SD17"/>
<gene>
    <name evidence="3" type="ORF">RUM43_000896</name>
    <name evidence="2" type="ORF">RUM44_003930</name>
</gene>
<dbReference type="Proteomes" id="UP001359485">
    <property type="component" value="Unassembled WGS sequence"/>
</dbReference>
<keyword evidence="4" id="KW-1185">Reference proteome</keyword>
<proteinExistence type="predicted"/>
<dbReference type="PANTHER" id="PTHR20951">
    <property type="entry name" value="C13ORF1 PROTEIN-RELATED"/>
    <property type="match status" value="1"/>
</dbReference>
<dbReference type="InterPro" id="IPR043136">
    <property type="entry name" value="B30.2/SPRY_sf"/>
</dbReference>
<evidence type="ECO:0000313" key="2">
    <source>
        <dbReference type="EMBL" id="KAK6633328.1"/>
    </source>
</evidence>
<dbReference type="InterPro" id="IPR003877">
    <property type="entry name" value="SPRY_dom"/>
</dbReference>
<evidence type="ECO:0000313" key="5">
    <source>
        <dbReference type="Proteomes" id="UP001372834"/>
    </source>
</evidence>
<dbReference type="SUPFAM" id="SSF49899">
    <property type="entry name" value="Concanavalin A-like lectins/glucanases"/>
    <property type="match status" value="1"/>
</dbReference>
<organism evidence="3 5">
    <name type="scientific">Polyplax serrata</name>
    <name type="common">Common mouse louse</name>
    <dbReference type="NCBI Taxonomy" id="468196"/>
    <lineage>
        <taxon>Eukaryota</taxon>
        <taxon>Metazoa</taxon>
        <taxon>Ecdysozoa</taxon>
        <taxon>Arthropoda</taxon>
        <taxon>Hexapoda</taxon>
        <taxon>Insecta</taxon>
        <taxon>Pterygota</taxon>
        <taxon>Neoptera</taxon>
        <taxon>Paraneoptera</taxon>
        <taxon>Psocodea</taxon>
        <taxon>Troctomorpha</taxon>
        <taxon>Phthiraptera</taxon>
        <taxon>Anoplura</taxon>
        <taxon>Polyplacidae</taxon>
        <taxon>Polyplax</taxon>
    </lineage>
</organism>
<dbReference type="EMBL" id="JAWJWE010000001">
    <property type="protein sequence ID" value="KAK6644628.1"/>
    <property type="molecule type" value="Genomic_DNA"/>
</dbReference>
<protein>
    <recommendedName>
        <fullName evidence="1">SPRY domain-containing protein</fullName>
    </recommendedName>
</protein>
<reference evidence="3 5" key="1">
    <citation type="submission" date="2023-10" db="EMBL/GenBank/DDBJ databases">
        <title>Genomes of two closely related lineages of the louse Polyplax serrata with different host specificities.</title>
        <authorList>
            <person name="Martinu J."/>
            <person name="Tarabai H."/>
            <person name="Stefka J."/>
            <person name="Hypsa V."/>
        </authorList>
    </citation>
    <scope>NUCLEOTIDE SEQUENCE [LARGE SCALE GENOMIC DNA]</scope>
    <source>
        <strain evidence="2">98ZLc_SE</strain>
        <strain evidence="3">HR10_N</strain>
    </source>
</reference>
<accession>A0AAN8SD17</accession>
<evidence type="ECO:0000313" key="4">
    <source>
        <dbReference type="Proteomes" id="UP001359485"/>
    </source>
</evidence>
<dbReference type="Pfam" id="PF00622">
    <property type="entry name" value="SPRY"/>
    <property type="match status" value="1"/>
</dbReference>
<evidence type="ECO:0000259" key="1">
    <source>
        <dbReference type="SMART" id="SM00449"/>
    </source>
</evidence>
<feature type="domain" description="SPRY" evidence="1">
    <location>
        <begin position="64"/>
        <end position="182"/>
    </location>
</feature>
<sequence>MSLMFCCLRNCFDGLGFSEQHVMRRELNPVVLDTAYMGHEVVVVKNGQRMCGSGGCLASAPLVQNKSYFEVKLQQGGVWGCGVASRSADVNAAPGGHDSESWVLCSDLCIRHNQNSLHKVNIQIQEGDIIGIWYDHLELNFSINGKPLECPVTGIKGTVYPCLYVDDGAILDIIVDNFCHQPPSGFDKIMIEQSLL</sequence>
<dbReference type="CDD" id="cd12880">
    <property type="entry name" value="SPRYD7"/>
    <property type="match status" value="1"/>
</dbReference>
<dbReference type="EMBL" id="JAWJWF010000004">
    <property type="protein sequence ID" value="KAK6633328.1"/>
    <property type="molecule type" value="Genomic_DNA"/>
</dbReference>
<evidence type="ECO:0000313" key="3">
    <source>
        <dbReference type="EMBL" id="KAK6644628.1"/>
    </source>
</evidence>